<dbReference type="Proteomes" id="UP001500305">
    <property type="component" value="Unassembled WGS sequence"/>
</dbReference>
<evidence type="ECO:0000313" key="3">
    <source>
        <dbReference type="Proteomes" id="UP001500305"/>
    </source>
</evidence>
<accession>A0ABP5R0X7</accession>
<feature type="region of interest" description="Disordered" evidence="1">
    <location>
        <begin position="61"/>
        <end position="147"/>
    </location>
</feature>
<organism evidence="2 3">
    <name type="scientific">Kitasatospora cystarginea</name>
    <dbReference type="NCBI Taxonomy" id="58350"/>
    <lineage>
        <taxon>Bacteria</taxon>
        <taxon>Bacillati</taxon>
        <taxon>Actinomycetota</taxon>
        <taxon>Actinomycetes</taxon>
        <taxon>Kitasatosporales</taxon>
        <taxon>Streptomycetaceae</taxon>
        <taxon>Kitasatospora</taxon>
    </lineage>
</organism>
<gene>
    <name evidence="2" type="ORF">GCM10010430_34420</name>
</gene>
<proteinExistence type="predicted"/>
<reference evidence="3" key="1">
    <citation type="journal article" date="2019" name="Int. J. Syst. Evol. Microbiol.">
        <title>The Global Catalogue of Microorganisms (GCM) 10K type strain sequencing project: providing services to taxonomists for standard genome sequencing and annotation.</title>
        <authorList>
            <consortium name="The Broad Institute Genomics Platform"/>
            <consortium name="The Broad Institute Genome Sequencing Center for Infectious Disease"/>
            <person name="Wu L."/>
            <person name="Ma J."/>
        </authorList>
    </citation>
    <scope>NUCLEOTIDE SEQUENCE [LARGE SCALE GENOMIC DNA]</scope>
    <source>
        <strain evidence="3">JCM 7356</strain>
    </source>
</reference>
<keyword evidence="3" id="KW-1185">Reference proteome</keyword>
<comment type="caution">
    <text evidence="2">The sequence shown here is derived from an EMBL/GenBank/DDBJ whole genome shotgun (WGS) entry which is preliminary data.</text>
</comment>
<sequence>MNDMTIPTVTAAPDGGAELRLVIRLDWEHVAELGLHASKLASEVKRPVTLDEAVSHQLASRFRPVAPAHGAAGTVKGSTPATPLPGAAVEPPRQAPATVGKPAAPASLESGTPVRPAAVAPAQSPVRQAAAPAQTDDKPPFPLAAAG</sequence>
<protein>
    <submittedName>
        <fullName evidence="2">Uncharacterized protein</fullName>
    </submittedName>
</protein>
<name>A0ABP5R0X7_9ACTN</name>
<evidence type="ECO:0000256" key="1">
    <source>
        <dbReference type="SAM" id="MobiDB-lite"/>
    </source>
</evidence>
<dbReference type="EMBL" id="BAAATR010000013">
    <property type="protein sequence ID" value="GAA2248935.1"/>
    <property type="molecule type" value="Genomic_DNA"/>
</dbReference>
<evidence type="ECO:0000313" key="2">
    <source>
        <dbReference type="EMBL" id="GAA2248935.1"/>
    </source>
</evidence>